<gene>
    <name evidence="1" type="ORF">M422DRAFT_166376</name>
</gene>
<accession>A0A0C9URX4</accession>
<feature type="non-terminal residue" evidence="1">
    <location>
        <position position="1"/>
    </location>
</feature>
<keyword evidence="2" id="KW-1185">Reference proteome</keyword>
<sequence>SGLSSLDGETSGGCTGKTIKVKIIDACPQTHPANYCKTKAFGGTIPDDEACEANGVNAFDIAQTARSALSSFQGNLNIDIESTSC</sequence>
<dbReference type="Gene3D" id="2.40.40.10">
    <property type="entry name" value="RlpA-like domain"/>
    <property type="match status" value="1"/>
</dbReference>
<dbReference type="InterPro" id="IPR036908">
    <property type="entry name" value="RlpA-like_sf"/>
</dbReference>
<evidence type="ECO:0000313" key="1">
    <source>
        <dbReference type="EMBL" id="KIJ45613.1"/>
    </source>
</evidence>
<protein>
    <recommendedName>
        <fullName evidence="3">Expansin-like EG45 domain-containing protein</fullName>
    </recommendedName>
</protein>
<proteinExistence type="predicted"/>
<dbReference type="SUPFAM" id="SSF50685">
    <property type="entry name" value="Barwin-like endoglucanases"/>
    <property type="match status" value="1"/>
</dbReference>
<dbReference type="EMBL" id="KN837111">
    <property type="protein sequence ID" value="KIJ45613.1"/>
    <property type="molecule type" value="Genomic_DNA"/>
</dbReference>
<dbReference type="OrthoDB" id="623670at2759"/>
<reference evidence="1 2" key="1">
    <citation type="submission" date="2014-06" db="EMBL/GenBank/DDBJ databases">
        <title>Evolutionary Origins and Diversification of the Mycorrhizal Mutualists.</title>
        <authorList>
            <consortium name="DOE Joint Genome Institute"/>
            <consortium name="Mycorrhizal Genomics Consortium"/>
            <person name="Kohler A."/>
            <person name="Kuo A."/>
            <person name="Nagy L.G."/>
            <person name="Floudas D."/>
            <person name="Copeland A."/>
            <person name="Barry K.W."/>
            <person name="Cichocki N."/>
            <person name="Veneault-Fourrey C."/>
            <person name="LaButti K."/>
            <person name="Lindquist E.A."/>
            <person name="Lipzen A."/>
            <person name="Lundell T."/>
            <person name="Morin E."/>
            <person name="Murat C."/>
            <person name="Riley R."/>
            <person name="Ohm R."/>
            <person name="Sun H."/>
            <person name="Tunlid A."/>
            <person name="Henrissat B."/>
            <person name="Grigoriev I.V."/>
            <person name="Hibbett D.S."/>
            <person name="Martin F."/>
        </authorList>
    </citation>
    <scope>NUCLEOTIDE SEQUENCE [LARGE SCALE GENOMIC DNA]</scope>
    <source>
        <strain evidence="1 2">SS14</strain>
    </source>
</reference>
<organism evidence="1 2">
    <name type="scientific">Sphaerobolus stellatus (strain SS14)</name>
    <dbReference type="NCBI Taxonomy" id="990650"/>
    <lineage>
        <taxon>Eukaryota</taxon>
        <taxon>Fungi</taxon>
        <taxon>Dikarya</taxon>
        <taxon>Basidiomycota</taxon>
        <taxon>Agaricomycotina</taxon>
        <taxon>Agaricomycetes</taxon>
        <taxon>Phallomycetidae</taxon>
        <taxon>Geastrales</taxon>
        <taxon>Sphaerobolaceae</taxon>
        <taxon>Sphaerobolus</taxon>
    </lineage>
</organism>
<evidence type="ECO:0008006" key="3">
    <source>
        <dbReference type="Google" id="ProtNLM"/>
    </source>
</evidence>
<name>A0A0C9URX4_SPHS4</name>
<dbReference type="Proteomes" id="UP000054279">
    <property type="component" value="Unassembled WGS sequence"/>
</dbReference>
<dbReference type="HOGENOM" id="CLU_2518825_0_0_1"/>
<evidence type="ECO:0000313" key="2">
    <source>
        <dbReference type="Proteomes" id="UP000054279"/>
    </source>
</evidence>
<dbReference type="AlphaFoldDB" id="A0A0C9URX4"/>